<protein>
    <recommendedName>
        <fullName evidence="5">Phage protein</fullName>
    </recommendedName>
</protein>
<proteinExistence type="predicted"/>
<comment type="caution">
    <text evidence="2">The sequence shown here is derived from an EMBL/GenBank/DDBJ whole genome shotgun (WGS) entry which is preliminary data.</text>
</comment>
<dbReference type="Proteomes" id="UP000461234">
    <property type="component" value="Unassembled WGS sequence"/>
</dbReference>
<evidence type="ECO:0000313" key="2">
    <source>
        <dbReference type="EMBL" id="MQR51237.1"/>
    </source>
</evidence>
<dbReference type="OrthoDB" id="6694952at2"/>
<organism evidence="2 4">
    <name type="scientific">Acinetobacter baumannii</name>
    <dbReference type="NCBI Taxonomy" id="470"/>
    <lineage>
        <taxon>Bacteria</taxon>
        <taxon>Pseudomonadati</taxon>
        <taxon>Pseudomonadota</taxon>
        <taxon>Gammaproteobacteria</taxon>
        <taxon>Moraxellales</taxon>
        <taxon>Moraxellaceae</taxon>
        <taxon>Acinetobacter</taxon>
        <taxon>Acinetobacter calcoaceticus/baumannii complex</taxon>
    </lineage>
</organism>
<dbReference type="EMBL" id="WIOC01000033">
    <property type="protein sequence ID" value="MQR51237.1"/>
    <property type="molecule type" value="Genomic_DNA"/>
</dbReference>
<gene>
    <name evidence="1" type="ORF">APD33_00580</name>
    <name evidence="2" type="ORF">F2P40_18235</name>
</gene>
<dbReference type="EMBL" id="LLGC01000075">
    <property type="protein sequence ID" value="KQE09714.1"/>
    <property type="molecule type" value="Genomic_DNA"/>
</dbReference>
<dbReference type="RefSeq" id="WP_000240796.1">
    <property type="nucleotide sequence ID" value="NZ_CAXYND010000002.1"/>
</dbReference>
<dbReference type="Proteomes" id="UP000051449">
    <property type="component" value="Unassembled WGS sequence"/>
</dbReference>
<name>A0A7X5C5G8_ACIBA</name>
<evidence type="ECO:0008006" key="5">
    <source>
        <dbReference type="Google" id="ProtNLM"/>
    </source>
</evidence>
<evidence type="ECO:0000313" key="4">
    <source>
        <dbReference type="Proteomes" id="UP000461234"/>
    </source>
</evidence>
<reference evidence="2 4" key="2">
    <citation type="submission" date="2019-10" db="EMBL/GenBank/DDBJ databases">
        <title>Genetic environment of the oxa23 gene and comparative analysis of carbapenem resistant Acinetobacter baumannii isolates belonging to global clone 1, lineage 2 recovered in a burns hospital outbreak in 2012-2013.</title>
        <authorList>
            <person name="Douraghi M."/>
            <person name="Aris P."/>
            <person name="Kenyon J."/>
            <person name="Hamidian M."/>
        </authorList>
    </citation>
    <scope>NUCLEOTIDE SEQUENCE [LARGE SCALE GENOMIC DNA]</scope>
    <source>
        <strain evidence="2 4">ABS103</strain>
    </source>
</reference>
<accession>A0A7X5C5G8</accession>
<evidence type="ECO:0000313" key="1">
    <source>
        <dbReference type="EMBL" id="KQE09714.1"/>
    </source>
</evidence>
<dbReference type="AlphaFoldDB" id="A0A7X5C5G8"/>
<dbReference type="InterPro" id="IPR024410">
    <property type="entry name" value="Phage_TAC_12"/>
</dbReference>
<sequence>MVKRKMAKKNTALSLKDIAQGALIGEIREAVVEFLHNGKTETVDVRLKQLPFAVTEPLYTRLQKGENVFAEWVSLCLVDENGDTYLTKKQVEENFTQPLANALFPVIIGLDEIKKNSEGK</sequence>
<reference evidence="1 3" key="1">
    <citation type="submission" date="2015-10" db="EMBL/GenBank/DDBJ databases">
        <title>The utility of whole genome sequencing in characterizing Acinetobacter epidemiology and analyzing hospital outbreaks.</title>
        <authorList>
            <person name="Ozer E.A."/>
            <person name="Fitzpatrick M.A."/>
            <person name="Hauser A.R."/>
        </authorList>
    </citation>
    <scope>NUCLEOTIDE SEQUENCE [LARGE SCALE GENOMIC DNA]</scope>
    <source>
        <strain evidence="1 3">ABBL072</strain>
    </source>
</reference>
<dbReference type="Pfam" id="PF16459">
    <property type="entry name" value="Phage_TAC_13"/>
    <property type="match status" value="1"/>
</dbReference>
<evidence type="ECO:0000313" key="3">
    <source>
        <dbReference type="Proteomes" id="UP000051449"/>
    </source>
</evidence>